<proteinExistence type="predicted"/>
<gene>
    <name evidence="1" type="ORF">GGE06_003930</name>
</gene>
<organism evidence="1 2">
    <name type="scientific">Streptomyces nymphaeiformis</name>
    <dbReference type="NCBI Taxonomy" id="2663842"/>
    <lineage>
        <taxon>Bacteria</taxon>
        <taxon>Bacillati</taxon>
        <taxon>Actinomycetota</taxon>
        <taxon>Actinomycetes</taxon>
        <taxon>Kitasatosporales</taxon>
        <taxon>Streptomycetaceae</taxon>
        <taxon>Streptomyces</taxon>
    </lineage>
</organism>
<protein>
    <submittedName>
        <fullName evidence="1">Uncharacterized protein</fullName>
    </submittedName>
</protein>
<evidence type="ECO:0000313" key="1">
    <source>
        <dbReference type="EMBL" id="MBB4982998.1"/>
    </source>
</evidence>
<keyword evidence="2" id="KW-1185">Reference proteome</keyword>
<sequence>MVGGRRSVPKPGRPLGAERCEGCVGDWVPYGAPITFFRSIGDEIDQALDPVVTALTGVSAKR</sequence>
<comment type="caution">
    <text evidence="1">The sequence shown here is derived from an EMBL/GenBank/DDBJ whole genome shotgun (WGS) entry which is preliminary data.</text>
</comment>
<reference evidence="1 2" key="1">
    <citation type="submission" date="2020-08" db="EMBL/GenBank/DDBJ databases">
        <title>Genomic Encyclopedia of Type Strains, Phase III (KMG-III): the genomes of soil and plant-associated and newly described type strains.</title>
        <authorList>
            <person name="Whitman W."/>
        </authorList>
    </citation>
    <scope>NUCLEOTIDE SEQUENCE [LARGE SCALE GENOMIC DNA]</scope>
    <source>
        <strain evidence="1 2">SFB5A</strain>
    </source>
</reference>
<name>A0A7W7XDA0_9ACTN</name>
<evidence type="ECO:0000313" key="2">
    <source>
        <dbReference type="Proteomes" id="UP000582643"/>
    </source>
</evidence>
<accession>A0A7W7XDA0</accession>
<dbReference type="EMBL" id="JACHJY010000005">
    <property type="protein sequence ID" value="MBB4982998.1"/>
    <property type="molecule type" value="Genomic_DNA"/>
</dbReference>
<dbReference type="AlphaFoldDB" id="A0A7W7XDA0"/>
<dbReference type="Proteomes" id="UP000582643">
    <property type="component" value="Unassembled WGS sequence"/>
</dbReference>